<dbReference type="PANTHER" id="PTHR43174">
    <property type="entry name" value="UDP-N-ACETYLGLUCOSAMINE 2-EPIMERASE"/>
    <property type="match status" value="1"/>
</dbReference>
<dbReference type="PANTHER" id="PTHR43174:SF2">
    <property type="entry name" value="UDP-N-ACETYLGLUCOSAMINE 2-EPIMERASE"/>
    <property type="match status" value="1"/>
</dbReference>
<dbReference type="InterPro" id="IPR029767">
    <property type="entry name" value="WecB-like"/>
</dbReference>
<name>A0A194AL32_9BACT</name>
<dbReference type="NCBIfam" id="TIGR00236">
    <property type="entry name" value="wecB"/>
    <property type="match status" value="1"/>
</dbReference>
<gene>
    <name evidence="6" type="ORF">DPF_2483</name>
</gene>
<dbReference type="Pfam" id="PF02350">
    <property type="entry name" value="Epimerase_2"/>
    <property type="match status" value="1"/>
</dbReference>
<dbReference type="EC" id="5.1.3.14" evidence="3"/>
<feature type="domain" description="UDP-N-acetylglucosamine 2-epimerase" evidence="5">
    <location>
        <begin position="25"/>
        <end position="365"/>
    </location>
</feature>
<keyword evidence="7" id="KW-1185">Reference proteome</keyword>
<dbReference type="Proteomes" id="UP000095200">
    <property type="component" value="Unassembled WGS sequence"/>
</dbReference>
<dbReference type="CDD" id="cd03786">
    <property type="entry name" value="GTB_UDP-GlcNAc_2-Epimerase"/>
    <property type="match status" value="1"/>
</dbReference>
<dbReference type="OrthoDB" id="9803238at2"/>
<evidence type="ECO:0000259" key="5">
    <source>
        <dbReference type="Pfam" id="PF02350"/>
    </source>
</evidence>
<keyword evidence="1 4" id="KW-0413">Isomerase</keyword>
<evidence type="ECO:0000256" key="2">
    <source>
        <dbReference type="ARBA" id="ARBA00038209"/>
    </source>
</evidence>
<proteinExistence type="inferred from homology"/>
<reference evidence="7" key="1">
    <citation type="submission" date="2016-06" db="EMBL/GenBank/DDBJ databases">
        <title>Draft genome sequence of Desulfoplanes formicivorans strain Pf12B.</title>
        <authorList>
            <person name="Watanabe M."/>
            <person name="Kojima H."/>
            <person name="Fukui M."/>
        </authorList>
    </citation>
    <scope>NUCLEOTIDE SEQUENCE [LARGE SCALE GENOMIC DNA]</scope>
    <source>
        <strain evidence="7">Pf12B</strain>
    </source>
</reference>
<dbReference type="Gene3D" id="3.40.50.2000">
    <property type="entry name" value="Glycogen Phosphorylase B"/>
    <property type="match status" value="2"/>
</dbReference>
<dbReference type="RefSeq" id="WP_083254709.1">
    <property type="nucleotide sequence ID" value="NZ_BDFE01000020.1"/>
</dbReference>
<organism evidence="6 7">
    <name type="scientific">Desulfoplanes formicivorans</name>
    <dbReference type="NCBI Taxonomy" id="1592317"/>
    <lineage>
        <taxon>Bacteria</taxon>
        <taxon>Pseudomonadati</taxon>
        <taxon>Thermodesulfobacteriota</taxon>
        <taxon>Desulfovibrionia</taxon>
        <taxon>Desulfovibrionales</taxon>
        <taxon>Desulfoplanaceae</taxon>
        <taxon>Desulfoplanes</taxon>
    </lineage>
</organism>
<dbReference type="STRING" id="1592317.DPF_2483"/>
<evidence type="ECO:0000256" key="4">
    <source>
        <dbReference type="RuleBase" id="RU003513"/>
    </source>
</evidence>
<comment type="similarity">
    <text evidence="2 4">Belongs to the UDP-N-acetylglucosamine 2-epimerase family.</text>
</comment>
<sequence>MRTPLIAMVVGTRPEAIKMAPLCQAMATDSRLQFSLISTGQHRSQLDQVFERFNLTPDIDLDLMNKTSNLNELSGRVLQEMDGILENVSPDMLLVQGDTTTAFAAGLAAFQKGIPVGHVEAGLRSGDIMNPYPEEANRRFISLFASLNFAPTEHARQKLLAENVRDDIIVVTGNTVVDALNTIAGRITGLPESVKRLVTLGRRLILVTAHRRESWGKPMEHICRAIDTIVTTFPATEVVFPVHKNPAVRDVVFPILAGHERIHLIEPLDYFDFISTMKYADLVLSDSGGVQEEAPTFETPVLIMRENTERPEVFDTGKAALVGTDTEEIIRQATRHLAWDGGHSAWKTGNPFGDGKASERIVKAILAWHEGKKPYLTPQESFSPNTTITTK</sequence>
<dbReference type="SUPFAM" id="SSF53756">
    <property type="entry name" value="UDP-Glycosyltransferase/glycogen phosphorylase"/>
    <property type="match status" value="1"/>
</dbReference>
<evidence type="ECO:0000313" key="7">
    <source>
        <dbReference type="Proteomes" id="UP000095200"/>
    </source>
</evidence>
<evidence type="ECO:0000256" key="3">
    <source>
        <dbReference type="ARBA" id="ARBA00038858"/>
    </source>
</evidence>
<dbReference type="AlphaFoldDB" id="A0A194AL32"/>
<accession>A0A194AL32</accession>
<evidence type="ECO:0000313" key="6">
    <source>
        <dbReference type="EMBL" id="GAU09751.1"/>
    </source>
</evidence>
<dbReference type="InterPro" id="IPR003331">
    <property type="entry name" value="UDP_GlcNAc_Epimerase_2_dom"/>
</dbReference>
<dbReference type="GO" id="GO:0008761">
    <property type="term" value="F:UDP-N-acetylglucosamine 2-epimerase activity"/>
    <property type="evidence" value="ECO:0007669"/>
    <property type="project" value="UniProtKB-EC"/>
</dbReference>
<comment type="caution">
    <text evidence="6">The sequence shown here is derived from an EMBL/GenBank/DDBJ whole genome shotgun (WGS) entry which is preliminary data.</text>
</comment>
<dbReference type="EMBL" id="BDFE01000020">
    <property type="protein sequence ID" value="GAU09751.1"/>
    <property type="molecule type" value="Genomic_DNA"/>
</dbReference>
<evidence type="ECO:0000256" key="1">
    <source>
        <dbReference type="ARBA" id="ARBA00023235"/>
    </source>
</evidence>
<protein>
    <recommendedName>
        <fullName evidence="3">UDP-N-acetylglucosamine 2-epimerase (non-hydrolyzing)</fullName>
        <ecNumber evidence="3">5.1.3.14</ecNumber>
    </recommendedName>
</protein>